<evidence type="ECO:0000313" key="2">
    <source>
        <dbReference type="EMBL" id="KIM45584.1"/>
    </source>
</evidence>
<dbReference type="HOGENOM" id="CLU_715831_0_0_1"/>
<gene>
    <name evidence="2" type="ORF">M413DRAFT_442249</name>
</gene>
<dbReference type="EMBL" id="KN831772">
    <property type="protein sequence ID" value="KIM45584.1"/>
    <property type="molecule type" value="Genomic_DNA"/>
</dbReference>
<accession>A0A0C3CN73</accession>
<feature type="compositionally biased region" description="Low complexity" evidence="1">
    <location>
        <begin position="41"/>
        <end position="60"/>
    </location>
</feature>
<reference evidence="3" key="2">
    <citation type="submission" date="2015-01" db="EMBL/GenBank/DDBJ databases">
        <title>Evolutionary Origins and Diversification of the Mycorrhizal Mutualists.</title>
        <authorList>
            <consortium name="DOE Joint Genome Institute"/>
            <consortium name="Mycorrhizal Genomics Consortium"/>
            <person name="Kohler A."/>
            <person name="Kuo A."/>
            <person name="Nagy L.G."/>
            <person name="Floudas D."/>
            <person name="Copeland A."/>
            <person name="Barry K.W."/>
            <person name="Cichocki N."/>
            <person name="Veneault-Fourrey C."/>
            <person name="LaButti K."/>
            <person name="Lindquist E.A."/>
            <person name="Lipzen A."/>
            <person name="Lundell T."/>
            <person name="Morin E."/>
            <person name="Murat C."/>
            <person name="Riley R."/>
            <person name="Ohm R."/>
            <person name="Sun H."/>
            <person name="Tunlid A."/>
            <person name="Henrissat B."/>
            <person name="Grigoriev I.V."/>
            <person name="Hibbett D.S."/>
            <person name="Martin F."/>
        </authorList>
    </citation>
    <scope>NUCLEOTIDE SEQUENCE [LARGE SCALE GENOMIC DNA]</scope>
    <source>
        <strain evidence="3">h7</strain>
    </source>
</reference>
<name>A0A0C3CN73_HEBCY</name>
<evidence type="ECO:0000313" key="3">
    <source>
        <dbReference type="Proteomes" id="UP000053424"/>
    </source>
</evidence>
<feature type="compositionally biased region" description="Basic and acidic residues" evidence="1">
    <location>
        <begin position="99"/>
        <end position="108"/>
    </location>
</feature>
<sequence>MPFRKRVSKLAGRFFAFISMRKAPRVENEETRPSTGDGNSRSDLLPPSRLPPSSRSGLPSTHADPITAQSIISMTSTHAELKTARSEANSRPTDIISSDDVHSDDHQSISDSVSSSDDPVHGAHSHQSVSQFSGARNVTVNGGNFYAAGGNVVIVRKKVGIESHEIADMLRETHAQTININTRLVEMIAGGLHLPPRISTGLLYVMDATGRRHTLTMDIAHSFESSLQNRVLRKYMDNGDCVLAVDDGRKPLQLRDEEGWMNTVQSDMTIVMSITMTQKVFYHRKKMKYQCLFCDYWNRLVGNNGKLLTICQLCGRRLQVRPPDTWIIEETPAIATNERDLIQNIYLKQALKFGDGSDSMDGPSNSPLVSTTSNSQEHAFITPESS</sequence>
<proteinExistence type="predicted"/>
<dbReference type="AlphaFoldDB" id="A0A0C3CN73"/>
<feature type="region of interest" description="Disordered" evidence="1">
    <location>
        <begin position="25"/>
        <end position="63"/>
    </location>
</feature>
<feature type="region of interest" description="Disordered" evidence="1">
    <location>
        <begin position="79"/>
        <end position="130"/>
    </location>
</feature>
<feature type="compositionally biased region" description="Polar residues" evidence="1">
    <location>
        <begin position="362"/>
        <end position="386"/>
    </location>
</feature>
<evidence type="ECO:0000256" key="1">
    <source>
        <dbReference type="SAM" id="MobiDB-lite"/>
    </source>
</evidence>
<feature type="region of interest" description="Disordered" evidence="1">
    <location>
        <begin position="357"/>
        <end position="386"/>
    </location>
</feature>
<dbReference type="Proteomes" id="UP000053424">
    <property type="component" value="Unassembled WGS sequence"/>
</dbReference>
<organism evidence="2 3">
    <name type="scientific">Hebeloma cylindrosporum</name>
    <dbReference type="NCBI Taxonomy" id="76867"/>
    <lineage>
        <taxon>Eukaryota</taxon>
        <taxon>Fungi</taxon>
        <taxon>Dikarya</taxon>
        <taxon>Basidiomycota</taxon>
        <taxon>Agaricomycotina</taxon>
        <taxon>Agaricomycetes</taxon>
        <taxon>Agaricomycetidae</taxon>
        <taxon>Agaricales</taxon>
        <taxon>Agaricineae</taxon>
        <taxon>Hymenogastraceae</taxon>
        <taxon>Hebeloma</taxon>
    </lineage>
</organism>
<keyword evidence="3" id="KW-1185">Reference proteome</keyword>
<protein>
    <submittedName>
        <fullName evidence="2">Uncharacterized protein</fullName>
    </submittedName>
</protein>
<reference evidence="2 3" key="1">
    <citation type="submission" date="2014-04" db="EMBL/GenBank/DDBJ databases">
        <authorList>
            <consortium name="DOE Joint Genome Institute"/>
            <person name="Kuo A."/>
            <person name="Gay G."/>
            <person name="Dore J."/>
            <person name="Kohler A."/>
            <person name="Nagy L.G."/>
            <person name="Floudas D."/>
            <person name="Copeland A."/>
            <person name="Barry K.W."/>
            <person name="Cichocki N."/>
            <person name="Veneault-Fourrey C."/>
            <person name="LaButti K."/>
            <person name="Lindquist E.A."/>
            <person name="Lipzen A."/>
            <person name="Lundell T."/>
            <person name="Morin E."/>
            <person name="Murat C."/>
            <person name="Sun H."/>
            <person name="Tunlid A."/>
            <person name="Henrissat B."/>
            <person name="Grigoriev I.V."/>
            <person name="Hibbett D.S."/>
            <person name="Martin F."/>
            <person name="Nordberg H.P."/>
            <person name="Cantor M.N."/>
            <person name="Hua S.X."/>
        </authorList>
    </citation>
    <scope>NUCLEOTIDE SEQUENCE [LARGE SCALE GENOMIC DNA]</scope>
    <source>
        <strain evidence="3">h7</strain>
    </source>
</reference>
<dbReference type="OrthoDB" id="3059203at2759"/>